<dbReference type="RefSeq" id="WP_153573293.1">
    <property type="nucleotide sequence ID" value="NZ_CP045725.1"/>
</dbReference>
<evidence type="ECO:0000313" key="9">
    <source>
        <dbReference type="Proteomes" id="UP000386847"/>
    </source>
</evidence>
<feature type="binding site" evidence="6">
    <location>
        <position position="231"/>
    </location>
    <ligand>
        <name>FMN</name>
        <dbReference type="ChEBI" id="CHEBI:58210"/>
    </ligand>
</feature>
<feature type="binding site" evidence="6">
    <location>
        <position position="105"/>
    </location>
    <ligand>
        <name>FMN</name>
        <dbReference type="ChEBI" id="CHEBI:58210"/>
    </ligand>
</feature>
<dbReference type="NCBIfam" id="TIGR03860">
    <property type="entry name" value="FMN_nitrolo"/>
    <property type="match status" value="1"/>
</dbReference>
<dbReference type="PIRSF" id="PIRSF000337">
    <property type="entry name" value="NTA_MOA"/>
    <property type="match status" value="1"/>
</dbReference>
<dbReference type="InterPro" id="IPR011251">
    <property type="entry name" value="Luciferase-like_dom"/>
</dbReference>
<keyword evidence="4 8" id="KW-0503">Monooxygenase</keyword>
<organism evidence="8 9">
    <name type="scientific">Raineyella fluvialis</name>
    <dbReference type="NCBI Taxonomy" id="2662261"/>
    <lineage>
        <taxon>Bacteria</taxon>
        <taxon>Bacillati</taxon>
        <taxon>Actinomycetota</taxon>
        <taxon>Actinomycetes</taxon>
        <taxon>Propionibacteriales</taxon>
        <taxon>Propionibacteriaceae</taxon>
        <taxon>Raineyella</taxon>
    </lineage>
</organism>
<proteinExistence type="inferred from homology"/>
<evidence type="ECO:0000259" key="7">
    <source>
        <dbReference type="Pfam" id="PF00296"/>
    </source>
</evidence>
<keyword evidence="1 6" id="KW-0285">Flavoprotein</keyword>
<dbReference type="InterPro" id="IPR016215">
    <property type="entry name" value="NTA_MOA"/>
</dbReference>
<dbReference type="EMBL" id="CP045725">
    <property type="protein sequence ID" value="QGF24764.1"/>
    <property type="molecule type" value="Genomic_DNA"/>
</dbReference>
<dbReference type="KEGG" id="rain:Rai3103_15280"/>
<dbReference type="SUPFAM" id="SSF51679">
    <property type="entry name" value="Bacterial luciferase-like"/>
    <property type="match status" value="1"/>
</dbReference>
<accession>A0A5Q2FGU1</accession>
<feature type="binding site" evidence="6">
    <location>
        <position position="159"/>
    </location>
    <ligand>
        <name>FMN</name>
        <dbReference type="ChEBI" id="CHEBI:58210"/>
    </ligand>
</feature>
<dbReference type="AlphaFoldDB" id="A0A5Q2FGU1"/>
<gene>
    <name evidence="8" type="ORF">Rai3103_15280</name>
</gene>
<sequence length="454" mass="50261">MADQPLAFNAFLMNTPSHIHHGQWRHPDAHQVEFNSLRFWVDLARTLEEGLFDAMFFADVTGLYGPPDGRFADNVTEGLQIPSNDPAVLLSALALATEHIGLAYTSNIMQNPPFNFARQISTLDHLTGGRVAWNIVTSTQENAARNFDLAGLLDHDARYDWADEYLDVLYKLWEGSWDEDAVVLDRAGNRYADPAKVHKIHHRSARYSVEGPHLVAPSPQRTPLLFQAGGSARGIAFAARHAEAVFITTPDPDVAREHIATTRRLATELGRRPDDLRFFQGLTFVVGEDQSEVEAKLADYEAYASILGYQLHTALGTLPDGSHLPDDTPLRAIANNGGRGHVDWVSATVDGREPTLGDLVNSRVRRGLVAGTPEQIADVLADYRDAGVDGINVINWRLPGTYEEFTRLLLPTLQRRGLAKLAYAPGTLRHRIFGTDRLPDRHPAARYRGAYAGN</sequence>
<dbReference type="PANTHER" id="PTHR30011">
    <property type="entry name" value="ALKANESULFONATE MONOOXYGENASE-RELATED"/>
    <property type="match status" value="1"/>
</dbReference>
<feature type="domain" description="Luciferase-like" evidence="7">
    <location>
        <begin position="23"/>
        <end position="389"/>
    </location>
</feature>
<dbReference type="InterPro" id="IPR036661">
    <property type="entry name" value="Luciferase-like_sf"/>
</dbReference>
<evidence type="ECO:0000256" key="5">
    <source>
        <dbReference type="ARBA" id="ARBA00033748"/>
    </source>
</evidence>
<evidence type="ECO:0000256" key="4">
    <source>
        <dbReference type="ARBA" id="ARBA00023033"/>
    </source>
</evidence>
<keyword evidence="3 8" id="KW-0560">Oxidoreductase</keyword>
<feature type="binding site" evidence="6">
    <location>
        <position position="155"/>
    </location>
    <ligand>
        <name>FMN</name>
        <dbReference type="ChEBI" id="CHEBI:58210"/>
    </ligand>
</feature>
<reference evidence="8 9" key="1">
    <citation type="submission" date="2019-10" db="EMBL/GenBank/DDBJ databases">
        <title>Genomic analysis of Raineyella sp. CBA3103.</title>
        <authorList>
            <person name="Roh S.W."/>
        </authorList>
    </citation>
    <scope>NUCLEOTIDE SEQUENCE [LARGE SCALE GENOMIC DNA]</scope>
    <source>
        <strain evidence="8 9">CBA3103</strain>
    </source>
</reference>
<dbReference type="InterPro" id="IPR051260">
    <property type="entry name" value="Diverse_substr_monoxygenases"/>
</dbReference>
<evidence type="ECO:0000313" key="8">
    <source>
        <dbReference type="EMBL" id="QGF24764.1"/>
    </source>
</evidence>
<dbReference type="GO" id="GO:0016705">
    <property type="term" value="F:oxidoreductase activity, acting on paired donors, with incorporation or reduction of molecular oxygen"/>
    <property type="evidence" value="ECO:0007669"/>
    <property type="project" value="InterPro"/>
</dbReference>
<dbReference type="EC" id="1.14.-.-" evidence="8"/>
<evidence type="ECO:0000256" key="6">
    <source>
        <dbReference type="PIRSR" id="PIRSR000337-1"/>
    </source>
</evidence>
<comment type="similarity">
    <text evidence="5">Belongs to the NtaA/SnaA/DszA monooxygenase family.</text>
</comment>
<feature type="binding site" evidence="6">
    <location>
        <position position="59"/>
    </location>
    <ligand>
        <name>FMN</name>
        <dbReference type="ChEBI" id="CHEBI:58210"/>
    </ligand>
</feature>
<evidence type="ECO:0000256" key="2">
    <source>
        <dbReference type="ARBA" id="ARBA00022643"/>
    </source>
</evidence>
<dbReference type="Gene3D" id="3.20.20.30">
    <property type="entry name" value="Luciferase-like domain"/>
    <property type="match status" value="1"/>
</dbReference>
<dbReference type="PANTHER" id="PTHR30011:SF16">
    <property type="entry name" value="C2H2 FINGER DOMAIN TRANSCRIPTION FACTOR (EUROFUNG)-RELATED"/>
    <property type="match status" value="1"/>
</dbReference>
<dbReference type="Pfam" id="PF00296">
    <property type="entry name" value="Bac_luciferase"/>
    <property type="match status" value="1"/>
</dbReference>
<keyword evidence="2 6" id="KW-0288">FMN</keyword>
<evidence type="ECO:0000256" key="1">
    <source>
        <dbReference type="ARBA" id="ARBA00022630"/>
    </source>
</evidence>
<keyword evidence="9" id="KW-1185">Reference proteome</keyword>
<dbReference type="GO" id="GO:0004497">
    <property type="term" value="F:monooxygenase activity"/>
    <property type="evidence" value="ECO:0007669"/>
    <property type="project" value="UniProtKB-KW"/>
</dbReference>
<evidence type="ECO:0000256" key="3">
    <source>
        <dbReference type="ARBA" id="ARBA00023002"/>
    </source>
</evidence>
<dbReference type="Proteomes" id="UP000386847">
    <property type="component" value="Chromosome"/>
</dbReference>
<protein>
    <submittedName>
        <fullName evidence="8">NtaA/DmoA family FMN-dependent monooxygenase</fullName>
        <ecNumber evidence="8">1.14.-.-</ecNumber>
    </submittedName>
</protein>
<name>A0A5Q2FGU1_9ACTN</name>